<dbReference type="GO" id="GO:0003747">
    <property type="term" value="F:translation release factor activity"/>
    <property type="evidence" value="ECO:0007669"/>
    <property type="project" value="InterPro"/>
</dbReference>
<sequence>MGKELFGTLRGNSREVLDKFTVYLPKKHGRGGQSKLRFDRLRMESRHNYVRKAAELAIKHFIDPAGIPNVAGLILAGSANIKTELSQSNLFDPRLQSKVLKVVDISCGGEIGFNQAIELSSEVLSSVKFIQERRLIGIFLEEISLDSGKFVYGLEDTVKALEIGAVKTLIVWEDLDINRGFGGIGGILHYQLDVGSFDEPDAYEDYSE</sequence>
<evidence type="ECO:0000313" key="3">
    <source>
        <dbReference type="EMBL" id="KAF2318175.1"/>
    </source>
</evidence>
<dbReference type="SUPFAM" id="SSF53137">
    <property type="entry name" value="Translational machinery components"/>
    <property type="match status" value="1"/>
</dbReference>
<evidence type="ECO:0000313" key="4">
    <source>
        <dbReference type="Proteomes" id="UP000467840"/>
    </source>
</evidence>
<protein>
    <recommendedName>
        <fullName evidence="5">eRF1 domain-containing protein</fullName>
    </recommendedName>
</protein>
<accession>A0A6A6MZY7</accession>
<proteinExistence type="predicted"/>
<dbReference type="InterPro" id="IPR005142">
    <property type="entry name" value="eRF1_3"/>
</dbReference>
<keyword evidence="4" id="KW-1185">Reference proteome</keyword>
<dbReference type="InterPro" id="IPR004403">
    <property type="entry name" value="Peptide_chain-rel_eRF1/aRF1"/>
</dbReference>
<dbReference type="EMBL" id="JAAGAX010000003">
    <property type="protein sequence ID" value="KAF2318175.1"/>
    <property type="molecule type" value="Genomic_DNA"/>
</dbReference>
<organism evidence="3 4">
    <name type="scientific">Hevea brasiliensis</name>
    <name type="common">Para rubber tree</name>
    <name type="synonym">Siphonia brasiliensis</name>
    <dbReference type="NCBI Taxonomy" id="3981"/>
    <lineage>
        <taxon>Eukaryota</taxon>
        <taxon>Viridiplantae</taxon>
        <taxon>Streptophyta</taxon>
        <taxon>Embryophyta</taxon>
        <taxon>Tracheophyta</taxon>
        <taxon>Spermatophyta</taxon>
        <taxon>Magnoliopsida</taxon>
        <taxon>eudicotyledons</taxon>
        <taxon>Gunneridae</taxon>
        <taxon>Pentapetalae</taxon>
        <taxon>rosids</taxon>
        <taxon>fabids</taxon>
        <taxon>Malpighiales</taxon>
        <taxon>Euphorbiaceae</taxon>
        <taxon>Crotonoideae</taxon>
        <taxon>Micrandreae</taxon>
        <taxon>Hevea</taxon>
    </lineage>
</organism>
<dbReference type="Proteomes" id="UP000467840">
    <property type="component" value="Chromosome 10"/>
</dbReference>
<evidence type="ECO:0008006" key="5">
    <source>
        <dbReference type="Google" id="ProtNLM"/>
    </source>
</evidence>
<feature type="domain" description="eRF1" evidence="1">
    <location>
        <begin position="6"/>
        <end position="125"/>
    </location>
</feature>
<dbReference type="Gene3D" id="3.30.1330.30">
    <property type="match status" value="1"/>
</dbReference>
<dbReference type="Pfam" id="PF03465">
    <property type="entry name" value="eRF1_3"/>
    <property type="match status" value="1"/>
</dbReference>
<name>A0A6A6MZY7_HEVBR</name>
<dbReference type="InterPro" id="IPR029064">
    <property type="entry name" value="Ribosomal_eL30-like_sf"/>
</dbReference>
<dbReference type="Gene3D" id="3.30.420.60">
    <property type="entry name" value="eRF1 domain 2"/>
    <property type="match status" value="1"/>
</dbReference>
<dbReference type="Pfam" id="PF03464">
    <property type="entry name" value="eRF1_2"/>
    <property type="match status" value="1"/>
</dbReference>
<dbReference type="InterPro" id="IPR042226">
    <property type="entry name" value="eFR1_2_sf"/>
</dbReference>
<gene>
    <name evidence="3" type="ORF">GH714_002092</name>
</gene>
<evidence type="ECO:0000259" key="2">
    <source>
        <dbReference type="Pfam" id="PF03465"/>
    </source>
</evidence>
<dbReference type="PANTHER" id="PTHR10113">
    <property type="entry name" value="PEPTIDE CHAIN RELEASE FACTOR SUBUNIT 1"/>
    <property type="match status" value="1"/>
</dbReference>
<dbReference type="InterPro" id="IPR005141">
    <property type="entry name" value="eRF1_2"/>
</dbReference>
<evidence type="ECO:0000259" key="1">
    <source>
        <dbReference type="Pfam" id="PF03464"/>
    </source>
</evidence>
<dbReference type="SUPFAM" id="SSF55315">
    <property type="entry name" value="L30e-like"/>
    <property type="match status" value="1"/>
</dbReference>
<dbReference type="AlphaFoldDB" id="A0A6A6MZY7"/>
<feature type="domain" description="eRF1" evidence="2">
    <location>
        <begin position="129"/>
        <end position="179"/>
    </location>
</feature>
<reference evidence="3 4" key="1">
    <citation type="journal article" date="2020" name="Mol. Plant">
        <title>The Chromosome-Based Rubber Tree Genome Provides New Insights into Spurge Genome Evolution and Rubber Biosynthesis.</title>
        <authorList>
            <person name="Liu J."/>
            <person name="Shi C."/>
            <person name="Shi C.C."/>
            <person name="Li W."/>
            <person name="Zhang Q.J."/>
            <person name="Zhang Y."/>
            <person name="Li K."/>
            <person name="Lu H.F."/>
            <person name="Shi C."/>
            <person name="Zhu S.T."/>
            <person name="Xiao Z.Y."/>
            <person name="Nan H."/>
            <person name="Yue Y."/>
            <person name="Zhu X.G."/>
            <person name="Wu Y."/>
            <person name="Hong X.N."/>
            <person name="Fan G.Y."/>
            <person name="Tong Y."/>
            <person name="Zhang D."/>
            <person name="Mao C.L."/>
            <person name="Liu Y.L."/>
            <person name="Hao S.J."/>
            <person name="Liu W.Q."/>
            <person name="Lv M.Q."/>
            <person name="Zhang H.B."/>
            <person name="Liu Y."/>
            <person name="Hu-Tang G.R."/>
            <person name="Wang J.P."/>
            <person name="Wang J.H."/>
            <person name="Sun Y.H."/>
            <person name="Ni S.B."/>
            <person name="Chen W.B."/>
            <person name="Zhang X.C."/>
            <person name="Jiao Y.N."/>
            <person name="Eichler E.E."/>
            <person name="Li G.H."/>
            <person name="Liu X."/>
            <person name="Gao L.Z."/>
        </authorList>
    </citation>
    <scope>NUCLEOTIDE SEQUENCE [LARGE SCALE GENOMIC DNA]</scope>
    <source>
        <strain evidence="4">cv. GT1</strain>
        <tissue evidence="3">Leaf</tissue>
    </source>
</reference>
<comment type="caution">
    <text evidence="3">The sequence shown here is derived from an EMBL/GenBank/DDBJ whole genome shotgun (WGS) entry which is preliminary data.</text>
</comment>